<dbReference type="AlphaFoldDB" id="A0A1G8AQC8"/>
<dbReference type="STRING" id="83767.SAMN05660652_01464"/>
<organism evidence="1 2">
    <name type="scientific">Propionivibrio dicarboxylicus</name>
    <dbReference type="NCBI Taxonomy" id="83767"/>
    <lineage>
        <taxon>Bacteria</taxon>
        <taxon>Pseudomonadati</taxon>
        <taxon>Pseudomonadota</taxon>
        <taxon>Betaproteobacteria</taxon>
        <taxon>Rhodocyclales</taxon>
        <taxon>Rhodocyclaceae</taxon>
        <taxon>Propionivibrio</taxon>
    </lineage>
</organism>
<proteinExistence type="predicted"/>
<evidence type="ECO:0000313" key="2">
    <source>
        <dbReference type="Proteomes" id="UP000198607"/>
    </source>
</evidence>
<dbReference type="Proteomes" id="UP000198607">
    <property type="component" value="Unassembled WGS sequence"/>
</dbReference>
<accession>A0A1G8AQC8</accession>
<dbReference type="EMBL" id="FNCY01000004">
    <property type="protein sequence ID" value="SDH23201.1"/>
    <property type="molecule type" value="Genomic_DNA"/>
</dbReference>
<sequence>MIETTETLLANTENAIANWNLGPAVVDQPGDPYWDKAAQVFGVSLAEAKRRICANCEYYDNTPERLTELETIPLNKFDIYGSQAHRGYCHKLHIICHTTRSCQAWERKDYEIPDDLAPPRDARAMYPNSDMA</sequence>
<reference evidence="1 2" key="1">
    <citation type="submission" date="2016-10" db="EMBL/GenBank/DDBJ databases">
        <authorList>
            <person name="de Groot N.N."/>
        </authorList>
    </citation>
    <scope>NUCLEOTIDE SEQUENCE [LARGE SCALE GENOMIC DNA]</scope>
    <source>
        <strain evidence="1 2">DSM 5885</strain>
    </source>
</reference>
<keyword evidence="2" id="KW-1185">Reference proteome</keyword>
<evidence type="ECO:0000313" key="1">
    <source>
        <dbReference type="EMBL" id="SDH23201.1"/>
    </source>
</evidence>
<dbReference type="RefSeq" id="WP_091936031.1">
    <property type="nucleotide sequence ID" value="NZ_FNCY01000004.1"/>
</dbReference>
<name>A0A1G8AQC8_9RHOO</name>
<protein>
    <submittedName>
        <fullName evidence="1">Uncharacterized protein</fullName>
    </submittedName>
</protein>
<gene>
    <name evidence="1" type="ORF">SAMN05660652_01464</name>
</gene>